<proteinExistence type="inferred from homology"/>
<feature type="transmembrane region" description="Helical" evidence="8">
    <location>
        <begin position="309"/>
        <end position="336"/>
    </location>
</feature>
<dbReference type="Gene3D" id="3.30.460.20">
    <property type="entry name" value="CorA soluble domain-like"/>
    <property type="match status" value="1"/>
</dbReference>
<dbReference type="SUPFAM" id="SSF144083">
    <property type="entry name" value="Magnesium transport protein CorA, transmembrane region"/>
    <property type="match status" value="1"/>
</dbReference>
<dbReference type="InterPro" id="IPR045861">
    <property type="entry name" value="CorA_cytoplasmic_dom"/>
</dbReference>
<organism evidence="9 10">
    <name type="scientific">Mangrovihabitans endophyticus</name>
    <dbReference type="NCBI Taxonomy" id="1751298"/>
    <lineage>
        <taxon>Bacteria</taxon>
        <taxon>Bacillati</taxon>
        <taxon>Actinomycetota</taxon>
        <taxon>Actinomycetes</taxon>
        <taxon>Micromonosporales</taxon>
        <taxon>Micromonosporaceae</taxon>
        <taxon>Mangrovihabitans</taxon>
    </lineage>
</organism>
<dbReference type="AlphaFoldDB" id="A0A8J3FNH8"/>
<evidence type="ECO:0000256" key="1">
    <source>
        <dbReference type="ARBA" id="ARBA00004651"/>
    </source>
</evidence>
<dbReference type="EMBL" id="BMMX01000005">
    <property type="protein sequence ID" value="GGK84259.1"/>
    <property type="molecule type" value="Genomic_DNA"/>
</dbReference>
<feature type="transmembrane region" description="Helical" evidence="8">
    <location>
        <begin position="286"/>
        <end position="303"/>
    </location>
</feature>
<evidence type="ECO:0000313" key="10">
    <source>
        <dbReference type="Proteomes" id="UP000656042"/>
    </source>
</evidence>
<protein>
    <submittedName>
        <fullName evidence="9">Magnesium transporter CorA</fullName>
    </submittedName>
</protein>
<evidence type="ECO:0000256" key="7">
    <source>
        <dbReference type="ARBA" id="ARBA00023136"/>
    </source>
</evidence>
<dbReference type="GO" id="GO:0050897">
    <property type="term" value="F:cobalt ion binding"/>
    <property type="evidence" value="ECO:0007669"/>
    <property type="project" value="TreeGrafter"/>
</dbReference>
<reference evidence="9" key="1">
    <citation type="journal article" date="2014" name="Int. J. Syst. Evol. Microbiol.">
        <title>Complete genome sequence of Corynebacterium casei LMG S-19264T (=DSM 44701T), isolated from a smear-ripened cheese.</title>
        <authorList>
            <consortium name="US DOE Joint Genome Institute (JGI-PGF)"/>
            <person name="Walter F."/>
            <person name="Albersmeier A."/>
            <person name="Kalinowski J."/>
            <person name="Ruckert C."/>
        </authorList>
    </citation>
    <scope>NUCLEOTIDE SEQUENCE</scope>
    <source>
        <strain evidence="9">CGMCC 4.7299</strain>
    </source>
</reference>
<evidence type="ECO:0000313" key="9">
    <source>
        <dbReference type="EMBL" id="GGK84259.1"/>
    </source>
</evidence>
<evidence type="ECO:0000256" key="4">
    <source>
        <dbReference type="ARBA" id="ARBA00022475"/>
    </source>
</evidence>
<accession>A0A8J3FNH8</accession>
<dbReference type="SUPFAM" id="SSF143865">
    <property type="entry name" value="CorA soluble domain-like"/>
    <property type="match status" value="1"/>
</dbReference>
<gene>
    <name evidence="9" type="ORF">GCM10012284_18080</name>
</gene>
<evidence type="ECO:0000256" key="5">
    <source>
        <dbReference type="ARBA" id="ARBA00022692"/>
    </source>
</evidence>
<dbReference type="GO" id="GO:0015095">
    <property type="term" value="F:magnesium ion transmembrane transporter activity"/>
    <property type="evidence" value="ECO:0007669"/>
    <property type="project" value="TreeGrafter"/>
</dbReference>
<comment type="similarity">
    <text evidence="2">Belongs to the CorA metal ion transporter (MIT) (TC 1.A.35) family.</text>
</comment>
<comment type="caution">
    <text evidence="9">The sequence shown here is derived from an EMBL/GenBank/DDBJ whole genome shotgun (WGS) entry which is preliminary data.</text>
</comment>
<evidence type="ECO:0000256" key="3">
    <source>
        <dbReference type="ARBA" id="ARBA00022448"/>
    </source>
</evidence>
<dbReference type="GO" id="GO:0000287">
    <property type="term" value="F:magnesium ion binding"/>
    <property type="evidence" value="ECO:0007669"/>
    <property type="project" value="TreeGrafter"/>
</dbReference>
<reference evidence="9" key="2">
    <citation type="submission" date="2020-09" db="EMBL/GenBank/DDBJ databases">
        <authorList>
            <person name="Sun Q."/>
            <person name="Zhou Y."/>
        </authorList>
    </citation>
    <scope>NUCLEOTIDE SEQUENCE</scope>
    <source>
        <strain evidence="9">CGMCC 4.7299</strain>
    </source>
</reference>
<evidence type="ECO:0000256" key="8">
    <source>
        <dbReference type="SAM" id="Phobius"/>
    </source>
</evidence>
<evidence type="ECO:0000256" key="6">
    <source>
        <dbReference type="ARBA" id="ARBA00022989"/>
    </source>
</evidence>
<dbReference type="InterPro" id="IPR002523">
    <property type="entry name" value="MgTranspt_CorA/ZnTranspt_ZntB"/>
</dbReference>
<keyword evidence="3" id="KW-0813">Transport</keyword>
<keyword evidence="6 8" id="KW-1133">Transmembrane helix</keyword>
<keyword evidence="4" id="KW-1003">Cell membrane</keyword>
<dbReference type="GO" id="GO:0005886">
    <property type="term" value="C:plasma membrane"/>
    <property type="evidence" value="ECO:0007669"/>
    <property type="project" value="UniProtKB-SubCell"/>
</dbReference>
<keyword evidence="10" id="KW-1185">Reference proteome</keyword>
<dbReference type="Proteomes" id="UP000656042">
    <property type="component" value="Unassembled WGS sequence"/>
</dbReference>
<dbReference type="PANTHER" id="PTHR46494">
    <property type="entry name" value="CORA FAMILY METAL ION TRANSPORTER (EUROFUNG)"/>
    <property type="match status" value="1"/>
</dbReference>
<dbReference type="GO" id="GO:0015087">
    <property type="term" value="F:cobalt ion transmembrane transporter activity"/>
    <property type="evidence" value="ECO:0007669"/>
    <property type="project" value="TreeGrafter"/>
</dbReference>
<comment type="subcellular location">
    <subcellularLocation>
        <location evidence="1">Cell membrane</location>
        <topology evidence="1">Multi-pass membrane protein</topology>
    </subcellularLocation>
</comment>
<dbReference type="InterPro" id="IPR045863">
    <property type="entry name" value="CorA_TM1_TM2"/>
</dbReference>
<dbReference type="Pfam" id="PF01544">
    <property type="entry name" value="CorA"/>
    <property type="match status" value="1"/>
</dbReference>
<keyword evidence="7 8" id="KW-0472">Membrane</keyword>
<evidence type="ECO:0000256" key="2">
    <source>
        <dbReference type="ARBA" id="ARBA00009765"/>
    </source>
</evidence>
<keyword evidence="5 8" id="KW-0812">Transmembrane</keyword>
<dbReference type="PANTHER" id="PTHR46494:SF1">
    <property type="entry name" value="CORA FAMILY METAL ION TRANSPORTER (EUROFUNG)"/>
    <property type="match status" value="1"/>
</dbReference>
<dbReference type="Gene3D" id="1.20.58.340">
    <property type="entry name" value="Magnesium transport protein CorA, transmembrane region"/>
    <property type="match status" value="2"/>
</dbReference>
<sequence length="342" mass="37772">MTGRTLGHSDGVEPVCPTHTRLYEGGKVIAENFATDQIAGLLKDNPDAVLWLDLYDPDENGLRAVQEEFGLHPLAVEDAVHDHQRPKLDRYPDHLFMNVYEVRVRTDGPVPSMQQTEISAFITSRALITVHKSPGDLEALMRRWDADIELSATSGVGFLVYGMLDVVVDGQYDAARSLDEAMDATEDDMLDEGGAPRPVRMYGFGLRKTLAALRRPVEPMADLIAQMLRPDTGLVDESLTPYFRDVDDHARRATETIDGARDRINGLLDADLNEQSNALNVVTRKLAAWAAIIAVPTALTGFFGQNLPYWGYGTTTGFVVSLALILVSAGILYAYLKRRGWL</sequence>
<name>A0A8J3FNH8_9ACTN</name>
<dbReference type="CDD" id="cd12822">
    <property type="entry name" value="TmCorA-like"/>
    <property type="match status" value="1"/>
</dbReference>